<comment type="caution">
    <text evidence="1">The sequence shown here is derived from an EMBL/GenBank/DDBJ whole genome shotgun (WGS) entry which is preliminary data.</text>
</comment>
<gene>
    <name evidence="1" type="ORF">CK203_029215</name>
</gene>
<proteinExistence type="predicted"/>
<evidence type="ECO:0000313" key="2">
    <source>
        <dbReference type="Proteomes" id="UP000288805"/>
    </source>
</evidence>
<dbReference type="Proteomes" id="UP000288805">
    <property type="component" value="Unassembled WGS sequence"/>
</dbReference>
<reference evidence="1 2" key="1">
    <citation type="journal article" date="2018" name="PLoS Genet.">
        <title>Population sequencing reveals clonal diversity and ancestral inbreeding in the grapevine cultivar Chardonnay.</title>
        <authorList>
            <person name="Roach M.J."/>
            <person name="Johnson D.L."/>
            <person name="Bohlmann J."/>
            <person name="van Vuuren H.J."/>
            <person name="Jones S.J."/>
            <person name="Pretorius I.S."/>
            <person name="Schmidt S.A."/>
            <person name="Borneman A.R."/>
        </authorList>
    </citation>
    <scope>NUCLEOTIDE SEQUENCE [LARGE SCALE GENOMIC DNA]</scope>
    <source>
        <strain evidence="2">cv. Chardonnay</strain>
        <tissue evidence="1">Leaf</tissue>
    </source>
</reference>
<dbReference type="EMBL" id="QGNW01000085">
    <property type="protein sequence ID" value="RVW99800.1"/>
    <property type="molecule type" value="Genomic_DNA"/>
</dbReference>
<sequence>MLVFVGKYKEEEGGWCSKASREGYRADLWKAIWNGWKEFNKKVGFRVGNEAKVGQMWEQVRKGDCWNPMFTRQINDWQLREVEELLSRLQGQVIKRGVEVVMRLTKRGTFTMKSFYSSLAAPSIVWNPLVPMTVSFVT</sequence>
<organism evidence="1 2">
    <name type="scientific">Vitis vinifera</name>
    <name type="common">Grape</name>
    <dbReference type="NCBI Taxonomy" id="29760"/>
    <lineage>
        <taxon>Eukaryota</taxon>
        <taxon>Viridiplantae</taxon>
        <taxon>Streptophyta</taxon>
        <taxon>Embryophyta</taxon>
        <taxon>Tracheophyta</taxon>
        <taxon>Spermatophyta</taxon>
        <taxon>Magnoliopsida</taxon>
        <taxon>eudicotyledons</taxon>
        <taxon>Gunneridae</taxon>
        <taxon>Pentapetalae</taxon>
        <taxon>rosids</taxon>
        <taxon>Vitales</taxon>
        <taxon>Vitaceae</taxon>
        <taxon>Viteae</taxon>
        <taxon>Vitis</taxon>
    </lineage>
</organism>
<evidence type="ECO:0000313" key="1">
    <source>
        <dbReference type="EMBL" id="RVW99800.1"/>
    </source>
</evidence>
<protein>
    <submittedName>
        <fullName evidence="1">Uncharacterized protein</fullName>
    </submittedName>
</protein>
<name>A0A438ISV7_VITVI</name>
<dbReference type="AlphaFoldDB" id="A0A438ISV7"/>
<accession>A0A438ISV7</accession>